<reference evidence="1" key="1">
    <citation type="submission" date="2019-09" db="EMBL/GenBank/DDBJ databases">
        <authorList>
            <person name="Rodrigo-Torres L."/>
            <person name="Arahal R. D."/>
            <person name="Lucena T."/>
        </authorList>
    </citation>
    <scope>NUCLEOTIDE SEQUENCE</scope>
    <source>
        <strain evidence="1">ISS653</strain>
    </source>
</reference>
<name>A0AC61Y7G8_9FLAO</name>
<dbReference type="EMBL" id="CABVMM010000006">
    <property type="protein sequence ID" value="VVV00436.1"/>
    <property type="molecule type" value="Genomic_DNA"/>
</dbReference>
<evidence type="ECO:0000313" key="2">
    <source>
        <dbReference type="Proteomes" id="UP000356253"/>
    </source>
</evidence>
<sequence length="113" mass="12218">MKKVILTSLVLCLSFFAFATPIDNAKKLNDCEMNFFVPYGTITIVSETATHYTLKVTGDPAPTLYIFVNGNNTGNTVNVGGTFTVHKGRNSILVTLAYPIGDNYGLYGGAEFP</sequence>
<protein>
    <submittedName>
        <fullName evidence="1">Uncharacterized protein</fullName>
    </submittedName>
</protein>
<evidence type="ECO:0000313" key="1">
    <source>
        <dbReference type="EMBL" id="VVV00436.1"/>
    </source>
</evidence>
<comment type="caution">
    <text evidence="1">The sequence shown here is derived from an EMBL/GenBank/DDBJ whole genome shotgun (WGS) entry which is preliminary data.</text>
</comment>
<dbReference type="Proteomes" id="UP000356253">
    <property type="component" value="Unassembled WGS sequence"/>
</dbReference>
<keyword evidence="2" id="KW-1185">Reference proteome</keyword>
<proteinExistence type="predicted"/>
<organism evidence="1 2">
    <name type="scientific">Mesonia oceanica</name>
    <dbReference type="NCBI Taxonomy" id="2687242"/>
    <lineage>
        <taxon>Bacteria</taxon>
        <taxon>Pseudomonadati</taxon>
        <taxon>Bacteroidota</taxon>
        <taxon>Flavobacteriia</taxon>
        <taxon>Flavobacteriales</taxon>
        <taxon>Flavobacteriaceae</taxon>
        <taxon>Mesonia</taxon>
    </lineage>
</organism>
<gene>
    <name evidence="1" type="ORF">FVB9532_01707</name>
</gene>
<accession>A0AC61Y7G8</accession>